<dbReference type="Proteomes" id="UP001596407">
    <property type="component" value="Unassembled WGS sequence"/>
</dbReference>
<dbReference type="GeneID" id="79302642"/>
<dbReference type="SUPFAM" id="SSF52833">
    <property type="entry name" value="Thioredoxin-like"/>
    <property type="match status" value="1"/>
</dbReference>
<name>A0ABD5WKH0_9EURY</name>
<evidence type="ECO:0000313" key="2">
    <source>
        <dbReference type="EMBL" id="MFC7080688.1"/>
    </source>
</evidence>
<dbReference type="InterPro" id="IPR036249">
    <property type="entry name" value="Thioredoxin-like_sf"/>
</dbReference>
<dbReference type="RefSeq" id="WP_276281441.1">
    <property type="nucleotide sequence ID" value="NZ_CP119809.1"/>
</dbReference>
<feature type="compositionally biased region" description="Basic and acidic residues" evidence="1">
    <location>
        <begin position="15"/>
        <end position="25"/>
    </location>
</feature>
<accession>A0ABD5WKH0</accession>
<evidence type="ECO:0000313" key="3">
    <source>
        <dbReference type="Proteomes" id="UP001596407"/>
    </source>
</evidence>
<organism evidence="2 3">
    <name type="scientific">Halorussus caseinilyticus</name>
    <dbReference type="NCBI Taxonomy" id="3034025"/>
    <lineage>
        <taxon>Archaea</taxon>
        <taxon>Methanobacteriati</taxon>
        <taxon>Methanobacteriota</taxon>
        <taxon>Stenosarchaea group</taxon>
        <taxon>Halobacteria</taxon>
        <taxon>Halobacteriales</taxon>
        <taxon>Haladaptataceae</taxon>
        <taxon>Halorussus</taxon>
    </lineage>
</organism>
<comment type="caution">
    <text evidence="2">The sequence shown here is derived from an EMBL/GenBank/DDBJ whole genome shotgun (WGS) entry which is preliminary data.</text>
</comment>
<dbReference type="EMBL" id="JBHSZH010000005">
    <property type="protein sequence ID" value="MFC7080688.1"/>
    <property type="molecule type" value="Genomic_DNA"/>
</dbReference>
<gene>
    <name evidence="2" type="ORF">ACFQJ6_11785</name>
</gene>
<keyword evidence="3" id="KW-1185">Reference proteome</keyword>
<feature type="region of interest" description="Disordered" evidence="1">
    <location>
        <begin position="1"/>
        <end position="25"/>
    </location>
</feature>
<dbReference type="AlphaFoldDB" id="A0ABD5WKH0"/>
<evidence type="ECO:0000256" key="1">
    <source>
        <dbReference type="SAM" id="MobiDB-lite"/>
    </source>
</evidence>
<reference evidence="2 3" key="1">
    <citation type="journal article" date="2019" name="Int. J. Syst. Evol. Microbiol.">
        <title>The Global Catalogue of Microorganisms (GCM) 10K type strain sequencing project: providing services to taxonomists for standard genome sequencing and annotation.</title>
        <authorList>
            <consortium name="The Broad Institute Genomics Platform"/>
            <consortium name="The Broad Institute Genome Sequencing Center for Infectious Disease"/>
            <person name="Wu L."/>
            <person name="Ma J."/>
        </authorList>
    </citation>
    <scope>NUCLEOTIDE SEQUENCE [LARGE SCALE GENOMIC DNA]</scope>
    <source>
        <strain evidence="2 3">DT72</strain>
    </source>
</reference>
<sequence length="253" mass="26544">MTKRETDTSASEASSDEKTDGTRRAVAAEREALFDALIEAGVLAENDDGGVRTTDEFDDTHAVYHDSYVGVNTAEFHEAVAATFGLPDADAAADLVAERGVSRDEFVVYLAVRSHLGGATSDSEDAASADDLAAMAGMVSAVVPDSPVPADLPDVTDDPESFLAGRDRAVVSVWKRFCDPCEATKADLPTILDAAPDEVALAGIDGEVAVEFCETHAVESAPGFVVVDGEDRRAVCETDADAVAERLRSVFGD</sequence>
<proteinExistence type="predicted"/>
<dbReference type="Gene3D" id="3.40.30.10">
    <property type="entry name" value="Glutaredoxin"/>
    <property type="match status" value="1"/>
</dbReference>
<protein>
    <submittedName>
        <fullName evidence="2">Thioredoxin</fullName>
    </submittedName>
</protein>